<protein>
    <recommendedName>
        <fullName evidence="3">Ubiquinone biosynthesis protein</fullName>
    </recommendedName>
</protein>
<evidence type="ECO:0000313" key="2">
    <source>
        <dbReference type="Proteomes" id="UP000027037"/>
    </source>
</evidence>
<dbReference type="EMBL" id="AWFF01000051">
    <property type="protein sequence ID" value="KCZ53595.1"/>
    <property type="molecule type" value="Genomic_DNA"/>
</dbReference>
<organism evidence="1 2">
    <name type="scientific">Hyphomonas beringensis</name>
    <dbReference type="NCBI Taxonomy" id="1280946"/>
    <lineage>
        <taxon>Bacteria</taxon>
        <taxon>Pseudomonadati</taxon>
        <taxon>Pseudomonadota</taxon>
        <taxon>Alphaproteobacteria</taxon>
        <taxon>Hyphomonadales</taxon>
        <taxon>Hyphomonadaceae</taxon>
        <taxon>Hyphomonas</taxon>
    </lineage>
</organism>
<dbReference type="eggNOG" id="COG5031">
    <property type="taxonomic scope" value="Bacteria"/>
</dbReference>
<dbReference type="Proteomes" id="UP000027037">
    <property type="component" value="Unassembled WGS sequence"/>
</dbReference>
<dbReference type="OrthoDB" id="5723450at2"/>
<dbReference type="AlphaFoldDB" id="A0A062UBS3"/>
<evidence type="ECO:0008006" key="3">
    <source>
        <dbReference type="Google" id="ProtNLM"/>
    </source>
</evidence>
<name>A0A062UBS3_9PROT</name>
<dbReference type="GO" id="GO:0006744">
    <property type="term" value="P:ubiquinone biosynthetic process"/>
    <property type="evidence" value="ECO:0007669"/>
    <property type="project" value="InterPro"/>
</dbReference>
<dbReference type="PANTHER" id="PTHR12922">
    <property type="entry name" value="UBIQUINONE BIOSYNTHESIS PROTEIN"/>
    <property type="match status" value="1"/>
</dbReference>
<accession>A0A062UBS3</accession>
<dbReference type="RefSeq" id="WP_034797534.1">
    <property type="nucleotide sequence ID" value="NZ_AWFF01000051.1"/>
</dbReference>
<evidence type="ECO:0000313" key="1">
    <source>
        <dbReference type="EMBL" id="KCZ53595.1"/>
    </source>
</evidence>
<sequence>MSTEQLRNRFLTQVETSIPRERIVELAARCAAAGKKVTAQDRIDLAAALAHAAFLAPDRTAETYDALAEGWRGRAVNATPIDTFDRAPEPSPVGLWKEYWGIVEDGAVGNLDALSVTQRTAALGQHMTDTTLSRIAEMAHLYDGVTEAAARDTPELIKLSTLAACPENSLGREFHDLIVDNMFDLEVLDRDAIKINALPEPLAWLNTRMLQAHDLWHITAGYETTSLHEIAISAFQMAQFGHNYSAQFLSITSVIGALVPERGYPVLMDTITSAWVHGRESPAMILIPWEQVWDQPVDKIRRIYGITAYESPYAPDIIEKSQAFSARIQKVTGFFRGLLRPFTGAPA</sequence>
<dbReference type="STRING" id="1280946.HY29_16910"/>
<dbReference type="PANTHER" id="PTHR12922:SF7">
    <property type="entry name" value="UBIQUINONE BIOSYNTHESIS PROTEIN COQ4 HOMOLOG, MITOCHONDRIAL"/>
    <property type="match status" value="1"/>
</dbReference>
<proteinExistence type="predicted"/>
<gene>
    <name evidence="1" type="ORF">HY29_16910</name>
</gene>
<comment type="caution">
    <text evidence="1">The sequence shown here is derived from an EMBL/GenBank/DDBJ whole genome shotgun (WGS) entry which is preliminary data.</text>
</comment>
<dbReference type="InterPro" id="IPR007715">
    <property type="entry name" value="Coq4"/>
</dbReference>
<dbReference type="PATRIC" id="fig|1280946.3.peg.2540"/>
<keyword evidence="2" id="KW-1185">Reference proteome</keyword>
<dbReference type="Pfam" id="PF05019">
    <property type="entry name" value="Coq4"/>
    <property type="match status" value="1"/>
</dbReference>
<reference evidence="1 2" key="1">
    <citation type="journal article" date="2014" name="Antonie Van Leeuwenhoek">
        <title>Hyphomonas beringensis sp. nov. and Hyphomonas chukchiensis sp. nov., isolated from surface seawater of the Bering Sea and Chukchi Sea.</title>
        <authorList>
            <person name="Li C."/>
            <person name="Lai Q."/>
            <person name="Li G."/>
            <person name="Dong C."/>
            <person name="Wang J."/>
            <person name="Liao Y."/>
            <person name="Shao Z."/>
        </authorList>
    </citation>
    <scope>NUCLEOTIDE SEQUENCE [LARGE SCALE GENOMIC DNA]</scope>
    <source>
        <strain evidence="1 2">25B14_1</strain>
    </source>
</reference>